<proteinExistence type="inferred from homology"/>
<keyword evidence="4" id="KW-0677">Repeat</keyword>
<dbReference type="EnsemblPlants" id="KRG91824">
    <property type="protein sequence ID" value="KRG91824"/>
    <property type="gene ID" value="GLYMA_20G176700"/>
</dbReference>
<keyword evidence="6" id="KW-0472">Membrane</keyword>
<dbReference type="InterPro" id="IPR001611">
    <property type="entry name" value="Leu-rich_rpt"/>
</dbReference>
<evidence type="ECO:0000256" key="6">
    <source>
        <dbReference type="ARBA" id="ARBA00023136"/>
    </source>
</evidence>
<protein>
    <recommendedName>
        <fullName evidence="9">Leucine-rich repeat-containing N-terminal plant-type domain-containing protein</fullName>
    </recommendedName>
</protein>
<evidence type="ECO:0000313" key="11">
    <source>
        <dbReference type="EnsemblPlants" id="KRG91824"/>
    </source>
</evidence>
<dbReference type="Proteomes" id="UP000008827">
    <property type="component" value="Chromosome 20"/>
</dbReference>
<reference evidence="10 11" key="1">
    <citation type="journal article" date="2010" name="Nature">
        <title>Genome sequence of the palaeopolyploid soybean.</title>
        <authorList>
            <person name="Schmutz J."/>
            <person name="Cannon S.B."/>
            <person name="Schlueter J."/>
            <person name="Ma J."/>
            <person name="Mitros T."/>
            <person name="Nelson W."/>
            <person name="Hyten D.L."/>
            <person name="Song Q."/>
            <person name="Thelen J.J."/>
            <person name="Cheng J."/>
            <person name="Xu D."/>
            <person name="Hellsten U."/>
            <person name="May G.D."/>
            <person name="Yu Y."/>
            <person name="Sakurai T."/>
            <person name="Umezawa T."/>
            <person name="Bhattacharyya M.K."/>
            <person name="Sandhu D."/>
            <person name="Valliyodan B."/>
            <person name="Lindquist E."/>
            <person name="Peto M."/>
            <person name="Grant D."/>
            <person name="Shu S."/>
            <person name="Goodstein D."/>
            <person name="Barry K."/>
            <person name="Futrell-Griggs M."/>
            <person name="Abernathy B."/>
            <person name="Du J."/>
            <person name="Tian Z."/>
            <person name="Zhu L."/>
            <person name="Gill N."/>
            <person name="Joshi T."/>
            <person name="Libault M."/>
            <person name="Sethuraman A."/>
            <person name="Zhang X.-C."/>
            <person name="Shinozaki K."/>
            <person name="Nguyen H.T."/>
            <person name="Wing R.A."/>
            <person name="Cregan P."/>
            <person name="Specht J."/>
            <person name="Grimwood J."/>
            <person name="Rokhsar D."/>
            <person name="Stacey G."/>
            <person name="Shoemaker R.C."/>
            <person name="Jackson S.A."/>
        </authorList>
    </citation>
    <scope>NUCLEOTIDE SEQUENCE [LARGE SCALE GENOMIC DNA]</scope>
    <source>
        <strain evidence="11">cv. Williams 82</strain>
        <tissue evidence="10">Callus</tissue>
    </source>
</reference>
<dbReference type="AlphaFoldDB" id="K7N443"/>
<dbReference type="InterPro" id="IPR013210">
    <property type="entry name" value="LRR_N_plant-typ"/>
</dbReference>
<accession>K7N443</accession>
<dbReference type="PaxDb" id="3847-GLYMA20G31671.1"/>
<dbReference type="eggNOG" id="KOG0619">
    <property type="taxonomic scope" value="Eukaryota"/>
</dbReference>
<gene>
    <name evidence="11" type="primary">LOC100813438</name>
    <name evidence="10" type="ORF">GLYMA_20G176700</name>
</gene>
<evidence type="ECO:0000256" key="5">
    <source>
        <dbReference type="ARBA" id="ARBA00022989"/>
    </source>
</evidence>
<dbReference type="PANTHER" id="PTHR48059">
    <property type="entry name" value="POLYGALACTURONASE INHIBITOR 1"/>
    <property type="match status" value="1"/>
</dbReference>
<keyword evidence="2" id="KW-0433">Leucine-rich repeat</keyword>
<name>K7N443_SOYBN</name>
<dbReference type="Gene3D" id="3.80.10.10">
    <property type="entry name" value="Ribonuclease Inhibitor"/>
    <property type="match status" value="1"/>
</dbReference>
<keyword evidence="12" id="KW-1185">Reference proteome</keyword>
<dbReference type="Gramene" id="KRG91824">
    <property type="protein sequence ID" value="KRG91824"/>
    <property type="gene ID" value="GLYMA_20G176700"/>
</dbReference>
<dbReference type="STRING" id="3847.K7N443"/>
<feature type="chain" id="PRO_5014582116" description="Leucine-rich repeat-containing N-terminal plant-type domain-containing protein" evidence="8">
    <location>
        <begin position="21"/>
        <end position="240"/>
    </location>
</feature>
<sequence length="240" mass="26330">MACHSFLLLATTILVVVCSAVSDCSPSDTAALLAFWKALNELYLGLFNSWTGSNCYLNWYGISCDATIGYVTDINLYGESEDPIFEKANRSGYMTGKLSPVICDINTLTTLVVADWKDIAGEIHACVTALPSLRILDLIGNKLFGEIPVNVDKLSHLTVLDLADNTLNGKIPTFITRLGSLKHLDLNNNQLCSEIPEDFGNLAMLSRMLLNRNQLTGMPLRESYGEYVCLREGERAGVRG</sequence>
<dbReference type="InterPro" id="IPR051848">
    <property type="entry name" value="PGIP"/>
</dbReference>
<dbReference type="PANTHER" id="PTHR48059:SF30">
    <property type="entry name" value="OS06G0587000 PROTEIN"/>
    <property type="match status" value="1"/>
</dbReference>
<evidence type="ECO:0000313" key="10">
    <source>
        <dbReference type="EMBL" id="KRG91824.1"/>
    </source>
</evidence>
<dbReference type="PRINTS" id="PR00019">
    <property type="entry name" value="LEURICHRPT"/>
</dbReference>
<evidence type="ECO:0000256" key="8">
    <source>
        <dbReference type="SAM" id="SignalP"/>
    </source>
</evidence>
<organism evidence="11">
    <name type="scientific">Glycine max</name>
    <name type="common">Soybean</name>
    <name type="synonym">Glycine hispida</name>
    <dbReference type="NCBI Taxonomy" id="3847"/>
    <lineage>
        <taxon>Eukaryota</taxon>
        <taxon>Viridiplantae</taxon>
        <taxon>Streptophyta</taxon>
        <taxon>Embryophyta</taxon>
        <taxon>Tracheophyta</taxon>
        <taxon>Spermatophyta</taxon>
        <taxon>Magnoliopsida</taxon>
        <taxon>eudicotyledons</taxon>
        <taxon>Gunneridae</taxon>
        <taxon>Pentapetalae</taxon>
        <taxon>rosids</taxon>
        <taxon>fabids</taxon>
        <taxon>Fabales</taxon>
        <taxon>Fabaceae</taxon>
        <taxon>Papilionoideae</taxon>
        <taxon>50 kb inversion clade</taxon>
        <taxon>NPAAA clade</taxon>
        <taxon>indigoferoid/millettioid clade</taxon>
        <taxon>Phaseoleae</taxon>
        <taxon>Glycine</taxon>
        <taxon>Glycine subgen. Soja</taxon>
    </lineage>
</organism>
<dbReference type="EMBL" id="CM000853">
    <property type="protein sequence ID" value="KRG91824.1"/>
    <property type="molecule type" value="Genomic_DNA"/>
</dbReference>
<evidence type="ECO:0000256" key="7">
    <source>
        <dbReference type="ARBA" id="ARBA00038043"/>
    </source>
</evidence>
<dbReference type="SMR" id="K7N443"/>
<dbReference type="Pfam" id="PF08263">
    <property type="entry name" value="LRRNT_2"/>
    <property type="match status" value="1"/>
</dbReference>
<dbReference type="InterPro" id="IPR032675">
    <property type="entry name" value="LRR_dom_sf"/>
</dbReference>
<dbReference type="RefSeq" id="XP_003555428.1">
    <property type="nucleotide sequence ID" value="XM_003555380.1"/>
</dbReference>
<feature type="domain" description="Leucine-rich repeat-containing N-terminal plant-type" evidence="9">
    <location>
        <begin position="26"/>
        <end position="65"/>
    </location>
</feature>
<dbReference type="GeneID" id="100813438"/>
<keyword evidence="3" id="KW-0812">Transmembrane</keyword>
<keyword evidence="5" id="KW-1133">Transmembrane helix</keyword>
<keyword evidence="8" id="KW-0732">Signal</keyword>
<dbReference type="SUPFAM" id="SSF52058">
    <property type="entry name" value="L domain-like"/>
    <property type="match status" value="1"/>
</dbReference>
<comment type="similarity">
    <text evidence="7">Belongs to the polygalacturonase-inhibiting protein family.</text>
</comment>
<dbReference type="Pfam" id="PF13855">
    <property type="entry name" value="LRR_8"/>
    <property type="match status" value="1"/>
</dbReference>
<reference evidence="10" key="3">
    <citation type="submission" date="2018-07" db="EMBL/GenBank/DDBJ databases">
        <title>WGS assembly of Glycine max.</title>
        <authorList>
            <person name="Schmutz J."/>
            <person name="Cannon S."/>
            <person name="Schlueter J."/>
            <person name="Ma J."/>
            <person name="Mitros T."/>
            <person name="Nelson W."/>
            <person name="Hyten D."/>
            <person name="Song Q."/>
            <person name="Thelen J."/>
            <person name="Cheng J."/>
            <person name="Xu D."/>
            <person name="Hellsten U."/>
            <person name="May G."/>
            <person name="Yu Y."/>
            <person name="Sakurai T."/>
            <person name="Umezawa T."/>
            <person name="Bhattacharyya M."/>
            <person name="Sandhu D."/>
            <person name="Valliyodan B."/>
            <person name="Lindquist E."/>
            <person name="Peto M."/>
            <person name="Grant D."/>
            <person name="Shu S."/>
            <person name="Goodstein D."/>
            <person name="Barry K."/>
            <person name="Futrell-Griggs M."/>
            <person name="Abernathy B."/>
            <person name="Du J."/>
            <person name="Tian Z."/>
            <person name="Zhu L."/>
            <person name="Gill N."/>
            <person name="Joshi T."/>
            <person name="Libault M."/>
            <person name="Sethuraman A."/>
            <person name="Zhang X."/>
            <person name="Shinozaki K."/>
            <person name="Nguyen H."/>
            <person name="Wing R."/>
            <person name="Cregan P."/>
            <person name="Specht J."/>
            <person name="Grimwood J."/>
            <person name="Rokhsar D."/>
            <person name="Stacey G."/>
            <person name="Shoemaker R."/>
            <person name="Jackson S."/>
        </authorList>
    </citation>
    <scope>NUCLEOTIDE SEQUENCE</scope>
    <source>
        <tissue evidence="10">Callus</tissue>
    </source>
</reference>
<evidence type="ECO:0000256" key="1">
    <source>
        <dbReference type="ARBA" id="ARBA00004196"/>
    </source>
</evidence>
<dbReference type="Pfam" id="PF00560">
    <property type="entry name" value="LRR_1"/>
    <property type="match status" value="1"/>
</dbReference>
<feature type="signal peptide" evidence="8">
    <location>
        <begin position="1"/>
        <end position="20"/>
    </location>
</feature>
<dbReference type="InterPro" id="IPR003591">
    <property type="entry name" value="Leu-rich_rpt_typical-subtyp"/>
</dbReference>
<evidence type="ECO:0000256" key="3">
    <source>
        <dbReference type="ARBA" id="ARBA00022692"/>
    </source>
</evidence>
<dbReference type="SMART" id="SM00369">
    <property type="entry name" value="LRR_TYP"/>
    <property type="match status" value="3"/>
</dbReference>
<evidence type="ECO:0000259" key="9">
    <source>
        <dbReference type="Pfam" id="PF08263"/>
    </source>
</evidence>
<evidence type="ECO:0000256" key="2">
    <source>
        <dbReference type="ARBA" id="ARBA00022614"/>
    </source>
</evidence>
<evidence type="ECO:0000313" key="12">
    <source>
        <dbReference type="Proteomes" id="UP000008827"/>
    </source>
</evidence>
<evidence type="ECO:0000256" key="4">
    <source>
        <dbReference type="ARBA" id="ARBA00022737"/>
    </source>
</evidence>
<dbReference type="OMA" id="PVICDIN"/>
<comment type="subcellular location">
    <subcellularLocation>
        <location evidence="1">Cell envelope</location>
    </subcellularLocation>
</comment>
<dbReference type="KEGG" id="gmx:100813438"/>
<reference evidence="11" key="2">
    <citation type="submission" date="2018-02" db="UniProtKB">
        <authorList>
            <consortium name="EnsemblPlants"/>
        </authorList>
    </citation>
    <scope>IDENTIFICATION</scope>
    <source>
        <strain evidence="11">Williams 82</strain>
    </source>
</reference>
<dbReference type="HOGENOM" id="CLU_101181_0_0_1"/>